<dbReference type="Proteomes" id="UP000320184">
    <property type="component" value="Unassembled WGS sequence"/>
</dbReference>
<dbReference type="AlphaFoldDB" id="A0A538SIZ1"/>
<feature type="compositionally biased region" description="Low complexity" evidence="3">
    <location>
        <begin position="356"/>
        <end position="368"/>
    </location>
</feature>
<dbReference type="Gene3D" id="3.40.50.300">
    <property type="entry name" value="P-loop containing nucleotide triphosphate hydrolases"/>
    <property type="match status" value="1"/>
</dbReference>
<evidence type="ECO:0008006" key="6">
    <source>
        <dbReference type="Google" id="ProtNLM"/>
    </source>
</evidence>
<keyword evidence="1" id="KW-0547">Nucleotide-binding</keyword>
<proteinExistence type="predicted"/>
<dbReference type="InterPro" id="IPR006689">
    <property type="entry name" value="Small_GTPase_ARF/SAR"/>
</dbReference>
<evidence type="ECO:0000256" key="2">
    <source>
        <dbReference type="ARBA" id="ARBA00023134"/>
    </source>
</evidence>
<comment type="caution">
    <text evidence="4">The sequence shown here is derived from an EMBL/GenBank/DDBJ whole genome shotgun (WGS) entry which is preliminary data.</text>
</comment>
<organism evidence="4 5">
    <name type="scientific">Eiseniibacteriota bacterium</name>
    <dbReference type="NCBI Taxonomy" id="2212470"/>
    <lineage>
        <taxon>Bacteria</taxon>
        <taxon>Candidatus Eiseniibacteriota</taxon>
    </lineage>
</organism>
<reference evidence="4 5" key="1">
    <citation type="journal article" date="2019" name="Nat. Microbiol.">
        <title>Mediterranean grassland soil C-N compound turnover is dependent on rainfall and depth, and is mediated by genomically divergent microorganisms.</title>
        <authorList>
            <person name="Diamond S."/>
            <person name="Andeer P.F."/>
            <person name="Li Z."/>
            <person name="Crits-Christoph A."/>
            <person name="Burstein D."/>
            <person name="Anantharaman K."/>
            <person name="Lane K.R."/>
            <person name="Thomas B.C."/>
            <person name="Pan C."/>
            <person name="Northen T.R."/>
            <person name="Banfield J.F."/>
        </authorList>
    </citation>
    <scope>NUCLEOTIDE SEQUENCE [LARGE SCALE GENOMIC DNA]</scope>
    <source>
        <strain evidence="4">WS_3</strain>
    </source>
</reference>
<accession>A0A538SIZ1</accession>
<feature type="region of interest" description="Disordered" evidence="3">
    <location>
        <begin position="288"/>
        <end position="308"/>
    </location>
</feature>
<dbReference type="InterPro" id="IPR027417">
    <property type="entry name" value="P-loop_NTPase"/>
</dbReference>
<protein>
    <recommendedName>
        <fullName evidence="6">GTPase domain-containing protein</fullName>
    </recommendedName>
</protein>
<dbReference type="Pfam" id="PF00025">
    <property type="entry name" value="Arf"/>
    <property type="match status" value="1"/>
</dbReference>
<dbReference type="PANTHER" id="PTHR42708">
    <property type="entry name" value="ATP/GTP-BINDING PROTEIN-RELATED"/>
    <property type="match status" value="1"/>
</dbReference>
<evidence type="ECO:0000256" key="3">
    <source>
        <dbReference type="SAM" id="MobiDB-lite"/>
    </source>
</evidence>
<dbReference type="EMBL" id="VBOT01000073">
    <property type="protein sequence ID" value="TMQ51337.1"/>
    <property type="molecule type" value="Genomic_DNA"/>
</dbReference>
<feature type="region of interest" description="Disordered" evidence="3">
    <location>
        <begin position="198"/>
        <end position="257"/>
    </location>
</feature>
<keyword evidence="2" id="KW-0342">GTP-binding</keyword>
<evidence type="ECO:0000313" key="5">
    <source>
        <dbReference type="Proteomes" id="UP000320184"/>
    </source>
</evidence>
<name>A0A538SIZ1_UNCEI</name>
<evidence type="ECO:0000313" key="4">
    <source>
        <dbReference type="EMBL" id="TMQ51337.1"/>
    </source>
</evidence>
<gene>
    <name evidence="4" type="ORF">E6K73_06140</name>
</gene>
<dbReference type="GO" id="GO:0005525">
    <property type="term" value="F:GTP binding"/>
    <property type="evidence" value="ECO:0007669"/>
    <property type="project" value="UniProtKB-KW"/>
</dbReference>
<feature type="region of interest" description="Disordered" evidence="3">
    <location>
        <begin position="264"/>
        <end position="283"/>
    </location>
</feature>
<dbReference type="GO" id="GO:0003924">
    <property type="term" value="F:GTPase activity"/>
    <property type="evidence" value="ECO:0007669"/>
    <property type="project" value="InterPro"/>
</dbReference>
<dbReference type="InterPro" id="IPR052705">
    <property type="entry name" value="Gliding_Motility_GTPase"/>
</dbReference>
<dbReference type="PANTHER" id="PTHR42708:SF1">
    <property type="entry name" value="GLIDING MOTILITY PROTEIN MGLA"/>
    <property type="match status" value="1"/>
</dbReference>
<dbReference type="SUPFAM" id="SSF52540">
    <property type="entry name" value="P-loop containing nucleoside triphosphate hydrolases"/>
    <property type="match status" value="1"/>
</dbReference>
<sequence>MVVVSYSGKEINAKLVYYGAGLSGKTTNLESIYEAVPETSRGKMVSMKTQSDRTLFFDLLPLDLGEIMGFKTRFLLYTVPGQVFYNATRKLVLKGADAIVFVADSEVGKMEENKESLANLRTNLAEYGLKLEEIPWVIQYNKRDLPEVYTVEQLDAELNPERDVQTFEAVATQGKGVFETFRGISHLLMEKVTRDLRRTKTSGAAARHEEPPAKDAPPALGASARSEIPAAVVPARAQTVARETRESPRTLSSPASFEYGRELFLPEDPPESEPSHPASHEKTEKLGAPAFGGAESDGGEAPGPAVRHHEARKVDAIATPGHATPVAGPAKGLAATIGSEVATAPDRQGHAPVNRPAAPAAAASASSPVELVVPLAIPRQGTREIVLRIVLTEDDA</sequence>
<feature type="region of interest" description="Disordered" evidence="3">
    <location>
        <begin position="344"/>
        <end position="368"/>
    </location>
</feature>
<dbReference type="CDD" id="cd00882">
    <property type="entry name" value="Ras_like_GTPase"/>
    <property type="match status" value="1"/>
</dbReference>
<evidence type="ECO:0000256" key="1">
    <source>
        <dbReference type="ARBA" id="ARBA00022741"/>
    </source>
</evidence>